<organism evidence="3 4">
    <name type="scientific">Paenibacillus provencensis</name>
    <dbReference type="NCBI Taxonomy" id="441151"/>
    <lineage>
        <taxon>Bacteria</taxon>
        <taxon>Bacillati</taxon>
        <taxon>Bacillota</taxon>
        <taxon>Bacilli</taxon>
        <taxon>Bacillales</taxon>
        <taxon>Paenibacillaceae</taxon>
        <taxon>Paenibacillus</taxon>
    </lineage>
</organism>
<keyword evidence="1" id="KW-0472">Membrane</keyword>
<accession>A0ABW3PV99</accession>
<reference evidence="4" key="1">
    <citation type="journal article" date="2019" name="Int. J. Syst. Evol. Microbiol.">
        <title>The Global Catalogue of Microorganisms (GCM) 10K type strain sequencing project: providing services to taxonomists for standard genome sequencing and annotation.</title>
        <authorList>
            <consortium name="The Broad Institute Genomics Platform"/>
            <consortium name="The Broad Institute Genome Sequencing Center for Infectious Disease"/>
            <person name="Wu L."/>
            <person name="Ma J."/>
        </authorList>
    </citation>
    <scope>NUCLEOTIDE SEQUENCE [LARGE SCALE GENOMIC DNA]</scope>
    <source>
        <strain evidence="4">CCUG 53519</strain>
    </source>
</reference>
<gene>
    <name evidence="3" type="ORF">ACFQ3J_07420</name>
</gene>
<dbReference type="RefSeq" id="WP_091156247.1">
    <property type="nucleotide sequence ID" value="NZ_JBHTKX010000001.1"/>
</dbReference>
<dbReference type="GO" id="GO:0004519">
    <property type="term" value="F:endonuclease activity"/>
    <property type="evidence" value="ECO:0007669"/>
    <property type="project" value="UniProtKB-KW"/>
</dbReference>
<comment type="caution">
    <text evidence="3">The sequence shown here is derived from an EMBL/GenBank/DDBJ whole genome shotgun (WGS) entry which is preliminary data.</text>
</comment>
<proteinExistence type="predicted"/>
<dbReference type="SUPFAM" id="SSF52980">
    <property type="entry name" value="Restriction endonuclease-like"/>
    <property type="match status" value="1"/>
</dbReference>
<dbReference type="PANTHER" id="PTHR30015">
    <property type="entry name" value="MRR RESTRICTION SYSTEM PROTEIN"/>
    <property type="match status" value="1"/>
</dbReference>
<keyword evidence="4" id="KW-1185">Reference proteome</keyword>
<keyword evidence="3" id="KW-0255">Endonuclease</keyword>
<dbReference type="InterPro" id="IPR011335">
    <property type="entry name" value="Restrct_endonuc-II-like"/>
</dbReference>
<evidence type="ECO:0000256" key="1">
    <source>
        <dbReference type="SAM" id="Phobius"/>
    </source>
</evidence>
<dbReference type="PANTHER" id="PTHR30015:SF6">
    <property type="entry name" value="SLL1429 PROTEIN"/>
    <property type="match status" value="1"/>
</dbReference>
<dbReference type="InterPro" id="IPR052906">
    <property type="entry name" value="Type_IV_Methyl-Rstrct_Enzyme"/>
</dbReference>
<dbReference type="Proteomes" id="UP001597169">
    <property type="component" value="Unassembled WGS sequence"/>
</dbReference>
<evidence type="ECO:0000313" key="3">
    <source>
        <dbReference type="EMBL" id="MFD1127997.1"/>
    </source>
</evidence>
<keyword evidence="3" id="KW-0540">Nuclease</keyword>
<dbReference type="InterPro" id="IPR011856">
    <property type="entry name" value="tRNA_endonuc-like_dom_sf"/>
</dbReference>
<keyword evidence="3" id="KW-0378">Hydrolase</keyword>
<evidence type="ECO:0000259" key="2">
    <source>
        <dbReference type="Pfam" id="PF04471"/>
    </source>
</evidence>
<dbReference type="Gene3D" id="3.40.1350.10">
    <property type="match status" value="1"/>
</dbReference>
<keyword evidence="1" id="KW-0812">Transmembrane</keyword>
<feature type="transmembrane region" description="Helical" evidence="1">
    <location>
        <begin position="6"/>
        <end position="24"/>
    </location>
</feature>
<dbReference type="Pfam" id="PF04471">
    <property type="entry name" value="Mrr_cat"/>
    <property type="match status" value="1"/>
</dbReference>
<evidence type="ECO:0000313" key="4">
    <source>
        <dbReference type="Proteomes" id="UP001597169"/>
    </source>
</evidence>
<protein>
    <submittedName>
        <fullName evidence="3">Restriction endonuclease</fullName>
    </submittedName>
</protein>
<name>A0ABW3PV99_9BACL</name>
<keyword evidence="1" id="KW-1133">Transmembrane helix</keyword>
<feature type="domain" description="Restriction endonuclease type IV Mrr" evidence="2">
    <location>
        <begin position="48"/>
        <end position="157"/>
    </location>
</feature>
<sequence>MLAVIYAIAAAIMIVIAARIIISISRRRRHRELNPYKITIKDIDRMEDGKDFEEYLFRLFLALGYEDAYKTVSSRDFGADLVFTDRNGNRAIIQAKRYSVNNPVGLSAVQEIYSAMPFYRAQKSIVITSGIYTDACLKLAGYNGVRLLDREDLIDIMNDLRSRHEDAAMDLIEAEPVRLLDSWDDYLKDKQYKKERKAVEKRITG</sequence>
<dbReference type="InterPro" id="IPR007560">
    <property type="entry name" value="Restrct_endonuc_IV_Mrr"/>
</dbReference>
<dbReference type="EMBL" id="JBHTKX010000001">
    <property type="protein sequence ID" value="MFD1127997.1"/>
    <property type="molecule type" value="Genomic_DNA"/>
</dbReference>